<keyword evidence="3" id="KW-0256">Endoplasmic reticulum</keyword>
<protein>
    <recommendedName>
        <fullName evidence="1">Glucosidase 2 subunit beta</fullName>
    </recommendedName>
</protein>
<keyword evidence="8" id="KW-1185">Reference proteome</keyword>
<dbReference type="PANTHER" id="PTHR12630:SF1">
    <property type="entry name" value="GLUCOSIDASE 2 SUBUNIT BETA"/>
    <property type="match status" value="1"/>
</dbReference>
<name>A0A0P1AL09_PLAHL</name>
<evidence type="ECO:0000256" key="5">
    <source>
        <dbReference type="SAM" id="MobiDB-lite"/>
    </source>
</evidence>
<dbReference type="Proteomes" id="UP000054928">
    <property type="component" value="Unassembled WGS sequence"/>
</dbReference>
<reference evidence="8" key="1">
    <citation type="submission" date="2014-09" db="EMBL/GenBank/DDBJ databases">
        <authorList>
            <person name="Sharma Rahul"/>
            <person name="Thines Marco"/>
        </authorList>
    </citation>
    <scope>NUCLEOTIDE SEQUENCE [LARGE SCALE GENOMIC DNA]</scope>
</reference>
<dbReference type="Pfam" id="PF12999">
    <property type="entry name" value="PRKCSH-like"/>
    <property type="match status" value="1"/>
</dbReference>
<proteinExistence type="predicted"/>
<dbReference type="Pfam" id="PF13015">
    <property type="entry name" value="PRKCSH_1"/>
    <property type="match status" value="1"/>
</dbReference>
<dbReference type="RefSeq" id="XP_024578008.1">
    <property type="nucleotide sequence ID" value="XM_024727430.1"/>
</dbReference>
<dbReference type="Pfam" id="PF14825">
    <property type="entry name" value="CFAP77"/>
    <property type="match status" value="1"/>
</dbReference>
<evidence type="ECO:0000256" key="3">
    <source>
        <dbReference type="ARBA" id="ARBA00022824"/>
    </source>
</evidence>
<feature type="compositionally biased region" description="Basic and acidic residues" evidence="5">
    <location>
        <begin position="379"/>
        <end position="390"/>
    </location>
</feature>
<dbReference type="InterPro" id="IPR044865">
    <property type="entry name" value="MRH_dom"/>
</dbReference>
<dbReference type="InterPro" id="IPR028146">
    <property type="entry name" value="PRKCSH_N"/>
</dbReference>
<sequence>MTKEHRSQNLRRTMVKSTVGHVQRSTYDLPNDSHVYGYEIPRDPENAGQVISTWKQATPSPSATSGRSFIETNRQAISNGFLSAGETRKFANEHPDIVIRSALKSRRSSKPTNDTIHGVKSKESEDIWGLVQAKYTSYSNDNADYPDLSSMRARGILPMPRETRSSIGKDMTRSLLMFMLFELLITAFYATSSKHVRGVSPSEQNHYLHELTCAMEGRVTTLPFDRVNDEFCDCDDGQDEPGTAACSYLSSAQFYCENNGLLSEKIHTSRVHDGICDCCDGSDEEVAGKTLCPNSCMAVARTFQKKAELWLEVVKIGHEKRQTLVKGKVAEYFDSEEKLTSETQNELADLMFLKDRVTIHKDREELIERKYRINVARQKQAEGHEKEDMSQKVSDSNGEQEVEEVDFTGLDAIQVSSDYVFEKSAEDERAYEILDLRRETIKSLIELPDGTQISLADYFRIDHNDLVSTKRAPPRTIAEIRRDDFLGPLFNGGAEGRKRIGLYTLRTIGIVMSPLRAMIEIVFFCPRTLWHFLSRVKLLRPVVDVLRNLPYPSRSVWFRQLGGGSVYDGYNSLMWGAQIVWDAPIYAYNYLFPKLSDEFKLPVAESLRKALNEINAYVAKLENEQCKRRETAQMDYGPDRAFFALKDECIEKRIEKYTYKFCAFNEVKQDNTRLGKWGSWAVAEVTDSSSSEASDMVTYTKMQYSNGQKCYNGPDRSVVVNFLCGTDDEIVSVEEPSTCVYEMIVRSPLACSSHVLAKAEKDVTIWTQGLIPCSFVAKPPACG</sequence>
<evidence type="ECO:0000256" key="2">
    <source>
        <dbReference type="ARBA" id="ARBA00022729"/>
    </source>
</evidence>
<dbReference type="OrthoDB" id="28322at2759"/>
<keyword evidence="2" id="KW-0732">Signal</keyword>
<feature type="region of interest" description="Disordered" evidence="5">
    <location>
        <begin position="378"/>
        <end position="398"/>
    </location>
</feature>
<keyword evidence="7" id="KW-0418">Kinase</keyword>
<dbReference type="STRING" id="4781.A0A0P1AL09"/>
<accession>A0A0P1AL09</accession>
<dbReference type="InterPro" id="IPR036607">
    <property type="entry name" value="PRKCSH"/>
</dbReference>
<dbReference type="GO" id="GO:0016301">
    <property type="term" value="F:kinase activity"/>
    <property type="evidence" value="ECO:0007669"/>
    <property type="project" value="UniProtKB-KW"/>
</dbReference>
<dbReference type="PROSITE" id="PS51914">
    <property type="entry name" value="MRH"/>
    <property type="match status" value="1"/>
</dbReference>
<keyword evidence="7" id="KW-0808">Transferase</keyword>
<dbReference type="InterPro" id="IPR039794">
    <property type="entry name" value="Gtb1-like"/>
</dbReference>
<evidence type="ECO:0000256" key="4">
    <source>
        <dbReference type="ARBA" id="ARBA00023157"/>
    </source>
</evidence>
<dbReference type="SUPFAM" id="SSF50911">
    <property type="entry name" value="Mannose 6-phosphate receptor domain"/>
    <property type="match status" value="1"/>
</dbReference>
<keyword evidence="4" id="KW-1015">Disulfide bond</keyword>
<dbReference type="InterPro" id="IPR029147">
    <property type="entry name" value="CFAP77"/>
</dbReference>
<dbReference type="GO" id="GO:0006491">
    <property type="term" value="P:N-glycan processing"/>
    <property type="evidence" value="ECO:0007669"/>
    <property type="project" value="TreeGrafter"/>
</dbReference>
<dbReference type="AlphaFoldDB" id="A0A0P1AL09"/>
<evidence type="ECO:0000313" key="8">
    <source>
        <dbReference type="Proteomes" id="UP000054928"/>
    </source>
</evidence>
<dbReference type="GO" id="GO:0017177">
    <property type="term" value="C:glucosidase II complex"/>
    <property type="evidence" value="ECO:0007669"/>
    <property type="project" value="TreeGrafter"/>
</dbReference>
<dbReference type="Gene3D" id="2.70.130.10">
    <property type="entry name" value="Mannose-6-phosphate receptor binding domain"/>
    <property type="match status" value="1"/>
</dbReference>
<dbReference type="EMBL" id="CCYD01000553">
    <property type="protein sequence ID" value="CEG41639.1"/>
    <property type="molecule type" value="Genomic_DNA"/>
</dbReference>
<organism evidence="7 8">
    <name type="scientific">Plasmopara halstedii</name>
    <name type="common">Downy mildew of sunflower</name>
    <dbReference type="NCBI Taxonomy" id="4781"/>
    <lineage>
        <taxon>Eukaryota</taxon>
        <taxon>Sar</taxon>
        <taxon>Stramenopiles</taxon>
        <taxon>Oomycota</taxon>
        <taxon>Peronosporomycetes</taxon>
        <taxon>Peronosporales</taxon>
        <taxon>Peronosporaceae</taxon>
        <taxon>Plasmopara</taxon>
    </lineage>
</organism>
<evidence type="ECO:0000256" key="1">
    <source>
        <dbReference type="ARBA" id="ARBA00022387"/>
    </source>
</evidence>
<dbReference type="OMA" id="HTKLGKW"/>
<dbReference type="GeneID" id="36407027"/>
<dbReference type="InterPro" id="IPR009011">
    <property type="entry name" value="Man6P_isomerase_rcpt-bd_dom_sf"/>
</dbReference>
<evidence type="ECO:0000313" key="7">
    <source>
        <dbReference type="EMBL" id="CEG41639.1"/>
    </source>
</evidence>
<evidence type="ECO:0000259" key="6">
    <source>
        <dbReference type="PROSITE" id="PS51914"/>
    </source>
</evidence>
<dbReference type="PANTHER" id="PTHR12630">
    <property type="entry name" value="N-LINKED OLIGOSACCHARIDE PROCESSING"/>
    <property type="match status" value="1"/>
</dbReference>
<feature type="domain" description="MRH" evidence="6">
    <location>
        <begin position="647"/>
        <end position="753"/>
    </location>
</feature>